<evidence type="ECO:0000313" key="1">
    <source>
        <dbReference type="EMBL" id="GFY68234.1"/>
    </source>
</evidence>
<organism evidence="1 2">
    <name type="scientific">Trichonephila inaurata madagascariensis</name>
    <dbReference type="NCBI Taxonomy" id="2747483"/>
    <lineage>
        <taxon>Eukaryota</taxon>
        <taxon>Metazoa</taxon>
        <taxon>Ecdysozoa</taxon>
        <taxon>Arthropoda</taxon>
        <taxon>Chelicerata</taxon>
        <taxon>Arachnida</taxon>
        <taxon>Araneae</taxon>
        <taxon>Araneomorphae</taxon>
        <taxon>Entelegynae</taxon>
        <taxon>Araneoidea</taxon>
        <taxon>Nephilidae</taxon>
        <taxon>Trichonephila</taxon>
        <taxon>Trichonephila inaurata</taxon>
    </lineage>
</organism>
<dbReference type="OrthoDB" id="6429483at2759"/>
<gene>
    <name evidence="1" type="ORF">TNIN_10721</name>
</gene>
<proteinExistence type="predicted"/>
<protein>
    <submittedName>
        <fullName evidence="1">Uncharacterized protein</fullName>
    </submittedName>
</protein>
<keyword evidence="2" id="KW-1185">Reference proteome</keyword>
<evidence type="ECO:0000313" key="2">
    <source>
        <dbReference type="Proteomes" id="UP000886998"/>
    </source>
</evidence>
<accession>A0A8X6YEP8</accession>
<sequence>MCLELFKQKADSLEIIHNDYLEGLEDDQDFENEFITVEEYWRKIFENKLRAKHALEHLKKVMKENKTVLPIMARSYKMINSRKHYANDSLK</sequence>
<comment type="caution">
    <text evidence="1">The sequence shown here is derived from an EMBL/GenBank/DDBJ whole genome shotgun (WGS) entry which is preliminary data.</text>
</comment>
<name>A0A8X6YEP8_9ARAC</name>
<reference evidence="1" key="1">
    <citation type="submission" date="2020-08" db="EMBL/GenBank/DDBJ databases">
        <title>Multicomponent nature underlies the extraordinary mechanical properties of spider dragline silk.</title>
        <authorList>
            <person name="Kono N."/>
            <person name="Nakamura H."/>
            <person name="Mori M."/>
            <person name="Yoshida Y."/>
            <person name="Ohtoshi R."/>
            <person name="Malay A.D."/>
            <person name="Moran D.A.P."/>
            <person name="Tomita M."/>
            <person name="Numata K."/>
            <person name="Arakawa K."/>
        </authorList>
    </citation>
    <scope>NUCLEOTIDE SEQUENCE</scope>
</reference>
<dbReference type="AlphaFoldDB" id="A0A8X6YEP8"/>
<dbReference type="Proteomes" id="UP000886998">
    <property type="component" value="Unassembled WGS sequence"/>
</dbReference>
<dbReference type="EMBL" id="BMAV01016945">
    <property type="protein sequence ID" value="GFY68234.1"/>
    <property type="molecule type" value="Genomic_DNA"/>
</dbReference>